<keyword evidence="2" id="KW-1185">Reference proteome</keyword>
<evidence type="ECO:0000313" key="2">
    <source>
        <dbReference type="Proteomes" id="UP001594351"/>
    </source>
</evidence>
<dbReference type="Pfam" id="PF01663">
    <property type="entry name" value="Phosphodiest"/>
    <property type="match status" value="1"/>
</dbReference>
<accession>A0ABV6Z4F2</accession>
<dbReference type="EMBL" id="JBHPBY010000473">
    <property type="protein sequence ID" value="MFC1853327.1"/>
    <property type="molecule type" value="Genomic_DNA"/>
</dbReference>
<dbReference type="PANTHER" id="PTHR10151">
    <property type="entry name" value="ECTONUCLEOTIDE PYROPHOSPHATASE/PHOSPHODIESTERASE"/>
    <property type="match status" value="1"/>
</dbReference>
<dbReference type="InterPro" id="IPR017850">
    <property type="entry name" value="Alkaline_phosphatase_core_sf"/>
</dbReference>
<dbReference type="PANTHER" id="PTHR10151:SF120">
    <property type="entry name" value="BIS(5'-ADENOSYL)-TRIPHOSPHATASE"/>
    <property type="match status" value="1"/>
</dbReference>
<dbReference type="SUPFAM" id="SSF53649">
    <property type="entry name" value="Alkaline phosphatase-like"/>
    <property type="match status" value="1"/>
</dbReference>
<dbReference type="Proteomes" id="UP001594351">
    <property type="component" value="Unassembled WGS sequence"/>
</dbReference>
<proteinExistence type="predicted"/>
<reference evidence="1 2" key="1">
    <citation type="submission" date="2024-09" db="EMBL/GenBank/DDBJ databases">
        <title>Laminarin stimulates single cell rates of sulfate reduction while oxygen inhibits transcriptomic activity in coastal marine sediment.</title>
        <authorList>
            <person name="Lindsay M."/>
            <person name="Orcutt B."/>
            <person name="Emerson D."/>
            <person name="Stepanauskas R."/>
            <person name="D'Angelo T."/>
        </authorList>
    </citation>
    <scope>NUCLEOTIDE SEQUENCE [LARGE SCALE GENOMIC DNA]</scope>
    <source>
        <strain evidence="1">SAG AM-311-K15</strain>
    </source>
</reference>
<feature type="non-terminal residue" evidence="1">
    <location>
        <position position="363"/>
    </location>
</feature>
<organism evidence="1 2">
    <name type="scientific">candidate division CSSED10-310 bacterium</name>
    <dbReference type="NCBI Taxonomy" id="2855610"/>
    <lineage>
        <taxon>Bacteria</taxon>
        <taxon>Bacteria division CSSED10-310</taxon>
    </lineage>
</organism>
<dbReference type="Gene3D" id="3.40.720.10">
    <property type="entry name" value="Alkaline Phosphatase, subunit A"/>
    <property type="match status" value="1"/>
</dbReference>
<gene>
    <name evidence="1" type="ORF">ACFL27_24275</name>
</gene>
<evidence type="ECO:0000313" key="1">
    <source>
        <dbReference type="EMBL" id="MFC1853327.1"/>
    </source>
</evidence>
<name>A0ABV6Z4F2_UNCC1</name>
<comment type="caution">
    <text evidence="1">The sequence shown here is derived from an EMBL/GenBank/DDBJ whole genome shotgun (WGS) entry which is preliminary data.</text>
</comment>
<sequence length="363" mass="41581">MPLNSPGILIIGLDGGSFNLIRPWVKEGKLPHLKRLINEGIATNLKSTVPPMTFPAWNAFMTGRNPGKHGVYDFMERRSGTYELEIKNALDRKCETIWHIVSQYGKKCTSIGVPVTYPPEKINGVMISGFDTPYLDERIMFPPELFSELKEKVGRYIVTADYEKHLRAGNLNSAVQELLRAVDQKAETARYILQKELWDLFMIVFGETDVALHHFWKHHDPDSPQRSADTDPDNDPILRIYERVDHQLGELLKSVSADTTVMIMSDHGAGGAGDKSIYLNRFLELEGLLSFKKISLSRQLNEVMDRMKAFIRFMMPQKLKKKLRFRAKGLGLKMESGLRFSLIDWSRTTIYAEETPYYPNLRV</sequence>
<dbReference type="InterPro" id="IPR002591">
    <property type="entry name" value="Phosphodiest/P_Trfase"/>
</dbReference>
<protein>
    <submittedName>
        <fullName evidence="1">Alkaline phosphatase family protein</fullName>
    </submittedName>
</protein>